<feature type="region of interest" description="Involved in Mg(2+) ion dislocation from EF-Tu" evidence="6">
    <location>
        <begin position="81"/>
        <end position="84"/>
    </location>
</feature>
<dbReference type="Gene3D" id="3.30.479.20">
    <property type="entry name" value="Elongation factor Ts, dimerisation domain"/>
    <property type="match status" value="2"/>
</dbReference>
<gene>
    <name evidence="6" type="primary">tsf</name>
    <name evidence="8" type="ORF">BCL57_001969</name>
    <name evidence="9" type="ORF">SAMN04489721_0896</name>
</gene>
<reference evidence="10" key="2">
    <citation type="submission" date="2016-10" db="EMBL/GenBank/DDBJ databases">
        <authorList>
            <person name="Varghese N."/>
            <person name="Submissions S."/>
        </authorList>
    </citation>
    <scope>NUCLEOTIDE SEQUENCE [LARGE SCALE GENOMIC DNA]</scope>
    <source>
        <strain evidence="10">CPCC 202695</strain>
    </source>
</reference>
<reference evidence="9" key="1">
    <citation type="submission" date="2016-10" db="EMBL/GenBank/DDBJ databases">
        <authorList>
            <person name="de Groot N.N."/>
        </authorList>
    </citation>
    <scope>NUCLEOTIDE SEQUENCE [LARGE SCALE GENOMIC DNA]</scope>
    <source>
        <strain evidence="9">CPCC 202695</strain>
    </source>
</reference>
<dbReference type="InterPro" id="IPR009060">
    <property type="entry name" value="UBA-like_sf"/>
</dbReference>
<keyword evidence="3 6" id="KW-0251">Elongation factor</keyword>
<dbReference type="HAMAP" id="MF_00050">
    <property type="entry name" value="EF_Ts"/>
    <property type="match status" value="1"/>
</dbReference>
<dbReference type="EMBL" id="SODL02000003">
    <property type="protein sequence ID" value="MCP2367810.1"/>
    <property type="molecule type" value="Genomic_DNA"/>
</dbReference>
<evidence type="ECO:0000313" key="9">
    <source>
        <dbReference type="EMBL" id="SDS17988.1"/>
    </source>
</evidence>
<dbReference type="PANTHER" id="PTHR11741:SF0">
    <property type="entry name" value="ELONGATION FACTOR TS, MITOCHONDRIAL"/>
    <property type="match status" value="1"/>
</dbReference>
<evidence type="ECO:0000259" key="7">
    <source>
        <dbReference type="Pfam" id="PF00889"/>
    </source>
</evidence>
<evidence type="ECO:0000256" key="6">
    <source>
        <dbReference type="HAMAP-Rule" id="MF_00050"/>
    </source>
</evidence>
<dbReference type="AlphaFoldDB" id="A0A1H1Q3B6"/>
<keyword evidence="4 6" id="KW-0648">Protein biosynthesis</keyword>
<dbReference type="InterPro" id="IPR036402">
    <property type="entry name" value="EF-Ts_dimer_sf"/>
</dbReference>
<reference evidence="8" key="3">
    <citation type="submission" date="2022-06" db="EMBL/GenBank/DDBJ databases">
        <title>Genomic Encyclopedia of Type Strains, Phase III (KMG-III): the genomes of soil and plant-associated and newly described type strains.</title>
        <authorList>
            <person name="Whitman W."/>
        </authorList>
    </citation>
    <scope>NUCLEOTIDE SEQUENCE</scope>
    <source>
        <strain evidence="8">CPCC 202695</strain>
    </source>
</reference>
<organism evidence="9 10">
    <name type="scientific">Agromyces flavus</name>
    <dbReference type="NCBI Taxonomy" id="589382"/>
    <lineage>
        <taxon>Bacteria</taxon>
        <taxon>Bacillati</taxon>
        <taxon>Actinomycetota</taxon>
        <taxon>Actinomycetes</taxon>
        <taxon>Micrococcales</taxon>
        <taxon>Microbacteriaceae</taxon>
        <taxon>Agromyces</taxon>
    </lineage>
</organism>
<dbReference type="Proteomes" id="UP000199482">
    <property type="component" value="Chromosome I"/>
</dbReference>
<dbReference type="InterPro" id="IPR001816">
    <property type="entry name" value="Transl_elong_EFTs/EF1B"/>
</dbReference>
<name>A0A1H1Q3B6_9MICO</name>
<evidence type="ECO:0000313" key="10">
    <source>
        <dbReference type="Proteomes" id="UP000199482"/>
    </source>
</evidence>
<comment type="similarity">
    <text evidence="1 6">Belongs to the EF-Ts family.</text>
</comment>
<dbReference type="FunFam" id="1.10.286.20:FF:000001">
    <property type="entry name" value="Elongation factor Ts"/>
    <property type="match status" value="1"/>
</dbReference>
<dbReference type="FunFam" id="1.10.8.10:FF:000001">
    <property type="entry name" value="Elongation factor Ts"/>
    <property type="match status" value="1"/>
</dbReference>
<accession>A0A1H1Q3B6</accession>
<dbReference type="SUPFAM" id="SSF46934">
    <property type="entry name" value="UBA-like"/>
    <property type="match status" value="1"/>
</dbReference>
<evidence type="ECO:0000256" key="1">
    <source>
        <dbReference type="ARBA" id="ARBA00005532"/>
    </source>
</evidence>
<dbReference type="InterPro" id="IPR014039">
    <property type="entry name" value="Transl_elong_EFTs/EF1B_dimer"/>
</dbReference>
<dbReference type="RefSeq" id="WP_092669606.1">
    <property type="nucleotide sequence ID" value="NZ_BMDN01000003.1"/>
</dbReference>
<dbReference type="GO" id="GO:0005737">
    <property type="term" value="C:cytoplasm"/>
    <property type="evidence" value="ECO:0007669"/>
    <property type="project" value="UniProtKB-SubCell"/>
</dbReference>
<dbReference type="Gene3D" id="1.10.286.20">
    <property type="match status" value="1"/>
</dbReference>
<dbReference type="Gene3D" id="1.10.8.10">
    <property type="entry name" value="DNA helicase RuvA subunit, C-terminal domain"/>
    <property type="match status" value="1"/>
</dbReference>
<dbReference type="PANTHER" id="PTHR11741">
    <property type="entry name" value="ELONGATION FACTOR TS"/>
    <property type="match status" value="1"/>
</dbReference>
<evidence type="ECO:0000313" key="8">
    <source>
        <dbReference type="EMBL" id="MCP2367810.1"/>
    </source>
</evidence>
<evidence type="ECO:0000256" key="5">
    <source>
        <dbReference type="ARBA" id="ARBA00025453"/>
    </source>
</evidence>
<dbReference type="SUPFAM" id="SSF54713">
    <property type="entry name" value="Elongation factor Ts (EF-Ts), dimerisation domain"/>
    <property type="match status" value="1"/>
</dbReference>
<dbReference type="NCBIfam" id="TIGR00116">
    <property type="entry name" value="tsf"/>
    <property type="match status" value="1"/>
</dbReference>
<protein>
    <recommendedName>
        <fullName evidence="2 6">Elongation factor Ts</fullName>
        <shortName evidence="6">EF-Ts</shortName>
    </recommendedName>
</protein>
<evidence type="ECO:0000256" key="4">
    <source>
        <dbReference type="ARBA" id="ARBA00022917"/>
    </source>
</evidence>
<dbReference type="OrthoDB" id="9808348at2"/>
<dbReference type="GO" id="GO:0003746">
    <property type="term" value="F:translation elongation factor activity"/>
    <property type="evidence" value="ECO:0007669"/>
    <property type="project" value="UniProtKB-UniRule"/>
</dbReference>
<keyword evidence="6" id="KW-0963">Cytoplasm</keyword>
<evidence type="ECO:0000256" key="3">
    <source>
        <dbReference type="ARBA" id="ARBA00022768"/>
    </source>
</evidence>
<keyword evidence="11" id="KW-1185">Reference proteome</keyword>
<feature type="domain" description="Translation elongation factor EFTs/EF1B dimerisation" evidence="7">
    <location>
        <begin position="72"/>
        <end position="275"/>
    </location>
</feature>
<dbReference type="Proteomes" id="UP000893823">
    <property type="component" value="Unassembled WGS sequence"/>
</dbReference>
<sequence>MANFTLEDVKTLRERLGTGMVDTKNALVEADGDLEKAVEILRLKGAKGNAKRADRSTAEGLVAAADNGDGTATLIELACETDFVAKGDKFVGLADRVLAAVAAARAETVEAALAAPAEGKTVAVVIDEDAAILGEKVELRRVRLVKGEHFSIYLHKTSKDLPPQVGVVLGYSGDDAETARSIAQHISFAAPEYLTREDVPAEAVEKERTIVEQITREEGKPEAALPKIVEGRLGAFFKQVALLEQDYAKDNKLSVGKVVSDAGLTVTDFARFKVGA</sequence>
<dbReference type="EMBL" id="LT629755">
    <property type="protein sequence ID" value="SDS17988.1"/>
    <property type="molecule type" value="Genomic_DNA"/>
</dbReference>
<comment type="function">
    <text evidence="5 6">Associates with the EF-Tu.GDP complex and induces the exchange of GDP to GTP. It remains bound to the aminoacyl-tRNA.EF-Tu.GTP complex up to the GTP hydrolysis stage on the ribosome.</text>
</comment>
<dbReference type="Pfam" id="PF00889">
    <property type="entry name" value="EF_TS"/>
    <property type="match status" value="1"/>
</dbReference>
<proteinExistence type="inferred from homology"/>
<evidence type="ECO:0000256" key="2">
    <source>
        <dbReference type="ARBA" id="ARBA00016956"/>
    </source>
</evidence>
<comment type="subcellular location">
    <subcellularLocation>
        <location evidence="6">Cytoplasm</location>
    </subcellularLocation>
</comment>
<evidence type="ECO:0000313" key="11">
    <source>
        <dbReference type="Proteomes" id="UP000893823"/>
    </source>
</evidence>
<dbReference type="STRING" id="589382.SAMN04489721_0896"/>